<dbReference type="EnsemblBacteria" id="BAA79522">
    <property type="protein sequence ID" value="BAA79522"/>
    <property type="gene ID" value="APE_0554.1"/>
</dbReference>
<dbReference type="PROSITE" id="PS00092">
    <property type="entry name" value="N6_MTASE"/>
    <property type="match status" value="1"/>
</dbReference>
<keyword evidence="2 5" id="KW-0489">Methyltransferase</keyword>
<keyword evidence="6" id="KW-1185">Reference proteome</keyword>
<dbReference type="EMBL" id="BA000002">
    <property type="protein sequence ID" value="BAA79522.2"/>
    <property type="molecule type" value="Genomic_DNA"/>
</dbReference>
<name>Q9YEM4_AERPE</name>
<dbReference type="KEGG" id="ape:APE_0554.1"/>
<dbReference type="GO" id="GO:0035657">
    <property type="term" value="C:eRF1 methyltransferase complex"/>
    <property type="evidence" value="ECO:0007669"/>
    <property type="project" value="TreeGrafter"/>
</dbReference>
<evidence type="ECO:0000256" key="4">
    <source>
        <dbReference type="ARBA" id="ARBA00022691"/>
    </source>
</evidence>
<dbReference type="SUPFAM" id="SSF53335">
    <property type="entry name" value="S-adenosyl-L-methionine-dependent methyltransferases"/>
    <property type="match status" value="1"/>
</dbReference>
<dbReference type="InterPro" id="IPR052190">
    <property type="entry name" value="Euk-Arch_PrmC-MTase"/>
</dbReference>
<dbReference type="GO" id="GO:0032259">
    <property type="term" value="P:methylation"/>
    <property type="evidence" value="ECO:0007669"/>
    <property type="project" value="UniProtKB-KW"/>
</dbReference>
<dbReference type="AlphaFoldDB" id="Q9YEM4"/>
<gene>
    <name evidence="5" type="ordered locus">APE_0554.1</name>
</gene>
<dbReference type="GO" id="GO:0008757">
    <property type="term" value="F:S-adenosylmethionine-dependent methyltransferase activity"/>
    <property type="evidence" value="ECO:0007669"/>
    <property type="project" value="TreeGrafter"/>
</dbReference>
<dbReference type="STRING" id="272557.APE_0554.1"/>
<dbReference type="InterPro" id="IPR029063">
    <property type="entry name" value="SAM-dependent_MTases_sf"/>
</dbReference>
<dbReference type="InterPro" id="IPR002052">
    <property type="entry name" value="DNA_methylase_N6_adenine_CS"/>
</dbReference>
<dbReference type="GO" id="GO:0003676">
    <property type="term" value="F:nucleic acid binding"/>
    <property type="evidence" value="ECO:0007669"/>
    <property type="project" value="InterPro"/>
</dbReference>
<protein>
    <submittedName>
        <fullName evidence="5">Methyltransferase</fullName>
    </submittedName>
</protein>
<dbReference type="Gene3D" id="3.40.50.150">
    <property type="entry name" value="Vaccinia Virus protein VP39"/>
    <property type="match status" value="1"/>
</dbReference>
<dbReference type="eggNOG" id="arCOG00109">
    <property type="taxonomic scope" value="Archaea"/>
</dbReference>
<evidence type="ECO:0000256" key="3">
    <source>
        <dbReference type="ARBA" id="ARBA00022679"/>
    </source>
</evidence>
<dbReference type="PIR" id="B72640">
    <property type="entry name" value="B72640"/>
</dbReference>
<evidence type="ECO:0000313" key="5">
    <source>
        <dbReference type="EMBL" id="BAA79522.2"/>
    </source>
</evidence>
<accession>Q9YEM4</accession>
<evidence type="ECO:0000256" key="2">
    <source>
        <dbReference type="ARBA" id="ARBA00022603"/>
    </source>
</evidence>
<proteinExistence type="inferred from homology"/>
<dbReference type="SMR" id="Q9YEM4"/>
<keyword evidence="3" id="KW-0808">Transferase</keyword>
<reference evidence="5 6" key="1">
    <citation type="journal article" date="1999" name="DNA Res.">
        <title>Complete genome sequence of an aerobic hyper-thermophilic crenarchaeon, Aeropyrum pernix K1.</title>
        <authorList>
            <person name="Kawarabayasi Y."/>
            <person name="Hino Y."/>
            <person name="Horikawa H."/>
            <person name="Yamazaki S."/>
            <person name="Haikawa Y."/>
            <person name="Jin-no K."/>
            <person name="Takahashi M."/>
            <person name="Sekine M."/>
            <person name="Baba S."/>
            <person name="Ankai A."/>
            <person name="Kosugi H."/>
            <person name="Hosoyama A."/>
            <person name="Fukui S."/>
            <person name="Nagai Y."/>
            <person name="Nishijima K."/>
            <person name="Nakazawa H."/>
            <person name="Takamiya M."/>
            <person name="Masuda S."/>
            <person name="Funahashi T."/>
            <person name="Tanaka T."/>
            <person name="Kudoh Y."/>
            <person name="Yamazaki J."/>
            <person name="Kushida N."/>
            <person name="Oguchi A."/>
            <person name="Aoki K."/>
            <person name="Kubota K."/>
            <person name="Nakamura Y."/>
            <person name="Nomura N."/>
            <person name="Sako Y."/>
            <person name="Kikuchi H."/>
        </authorList>
    </citation>
    <scope>NUCLEOTIDE SEQUENCE [LARGE SCALE GENOMIC DNA]</scope>
    <source>
        <strain evidence="6">ATCC 700893 / DSM 11879 / JCM 9820 / NBRC 100138 / K1</strain>
    </source>
</reference>
<comment type="similarity">
    <text evidence="1">Belongs to the eukaryotic/archaeal PrmC-related family.</text>
</comment>
<keyword evidence="4" id="KW-0949">S-adenosyl-L-methionine</keyword>
<organism evidence="5 6">
    <name type="scientific">Aeropyrum pernix (strain ATCC 700893 / DSM 11879 / JCM 9820 / NBRC 100138 / K1)</name>
    <dbReference type="NCBI Taxonomy" id="272557"/>
    <lineage>
        <taxon>Archaea</taxon>
        <taxon>Thermoproteota</taxon>
        <taxon>Thermoprotei</taxon>
        <taxon>Desulfurococcales</taxon>
        <taxon>Desulfurococcaceae</taxon>
        <taxon>Aeropyrum</taxon>
    </lineage>
</organism>
<sequence length="196" mass="20600">MSWSRGSIAVYVNSCTYPPSDDTILLLEAMEALRREGRVYGSALDLGTGNGALALGAVEVLGVRRVAAVDAYPCPALAARATLPPQALVAVCPYASCLKGGFDIALVNPPYLPEKPPPPGGQGCSPTLSEAWAGEGVMRGMLEAAGRLAGEVLTVYSSLSSVTPQEVLGAMGFSTRILASERFFMERLEVVHAWRS</sequence>
<evidence type="ECO:0000313" key="6">
    <source>
        <dbReference type="Proteomes" id="UP000002518"/>
    </source>
</evidence>
<dbReference type="PANTHER" id="PTHR45875:SF1">
    <property type="entry name" value="METHYLTRANSFERASE N6AMT1"/>
    <property type="match status" value="1"/>
</dbReference>
<dbReference type="GO" id="GO:0008276">
    <property type="term" value="F:protein methyltransferase activity"/>
    <property type="evidence" value="ECO:0007669"/>
    <property type="project" value="TreeGrafter"/>
</dbReference>
<dbReference type="Proteomes" id="UP000002518">
    <property type="component" value="Chromosome"/>
</dbReference>
<evidence type="ECO:0000256" key="1">
    <source>
        <dbReference type="ARBA" id="ARBA00006149"/>
    </source>
</evidence>
<dbReference type="PANTHER" id="PTHR45875">
    <property type="entry name" value="METHYLTRANSFERASE N6AMT1"/>
    <property type="match status" value="1"/>
</dbReference>